<evidence type="ECO:0000256" key="3">
    <source>
        <dbReference type="SAM" id="SignalP"/>
    </source>
</evidence>
<proteinExistence type="predicted"/>
<dbReference type="InterPro" id="IPR019734">
    <property type="entry name" value="TPR_rpt"/>
</dbReference>
<sequence length="797" mass="86569">MSIRSSIATIALCSLMLSGCDTAHGQSRAAMAALRDRFDLDDVHRMARTMYADQLRAGGSHADAYAQYAKLADLFPGNARALAALAEMSVVAGRWADAERYTQAALGIDPAHVPARIVRLVLDYTRAVNAGDGAELSKVAERIPELRAAKPDDMLLRRMAISEGLRRHDLAGVIEELNIAILQSPEDRSLHALRLSVHMQADDIDAVQAEIASLTEHFPDDPGMTQSVVAWYEERGAFDLAEDYLRQRANARRDDQAALGALLRFLVERRGLDAALRELDNRIETEGSTSFLQAALASIQFDYGHHDDGLRALRAAVAAAGPDEDVITLKLALAHMLKATGHDAEMLAEVQDILAREPQETEALKLKAGWLIADDQTGEAIGILHGAIGIAPQDPEVMTLLSEAHSRDGDRDRARQMLSLAARASGLAPAETLRYARYLSTEGDGLAAESVLIAALRRAHGDIALLDELGRVYIEMKDWPRARDVARALDRSDEDRARALSVPIWTAVHAAEGPEGAVLTYLDTLSRAAADSSSVQLAIVKAYLDAGQPGGALRIADRLLQAEPGNTQLLFVSAMARERAGQLAAAASGYRAIIESGQANPEVWTGLARVLTLLPGRLDEAAAVLDRALGAFPGNPALLWIRAGVHESRQEYDSAIRIYELLYALDGYSMTAANNLASLLSNRRAEDPDSLARARVVARRLRGSPEPRDRSTYGWVAYLSGNYETAREVFEDAAASLGSDPLVRYHLALTYEALGQIREAREQYEMLAGIVAPNDTREFVLKARAFLDADKQPGLIE</sequence>
<evidence type="ECO:0000313" key="4">
    <source>
        <dbReference type="EMBL" id="MCV2867315.1"/>
    </source>
</evidence>
<dbReference type="Pfam" id="PF14559">
    <property type="entry name" value="TPR_19"/>
    <property type="match status" value="2"/>
</dbReference>
<reference evidence="4 5" key="1">
    <citation type="submission" date="2022-10" db="EMBL/GenBank/DDBJ databases">
        <title>Defluviimonas sp. nov., isolated from ocean surface water.</title>
        <authorList>
            <person name="He W."/>
            <person name="Wang L."/>
            <person name="Zhang D.-F."/>
        </authorList>
    </citation>
    <scope>NUCLEOTIDE SEQUENCE [LARGE SCALE GENOMIC DNA]</scope>
    <source>
        <strain evidence="4 5">WL0002</strain>
    </source>
</reference>
<evidence type="ECO:0000256" key="1">
    <source>
        <dbReference type="ARBA" id="ARBA00022737"/>
    </source>
</evidence>
<keyword evidence="1" id="KW-0677">Repeat</keyword>
<dbReference type="RefSeq" id="WP_263732973.1">
    <property type="nucleotide sequence ID" value="NZ_JAOWKY010000001.1"/>
</dbReference>
<dbReference type="InterPro" id="IPR051012">
    <property type="entry name" value="CellSynth/LPSAsmb/PSIAsmb"/>
</dbReference>
<feature type="chain" id="PRO_5046663674" evidence="3">
    <location>
        <begin position="24"/>
        <end position="797"/>
    </location>
</feature>
<keyword evidence="3" id="KW-0732">Signal</keyword>
<comment type="caution">
    <text evidence="4">The sequence shown here is derived from an EMBL/GenBank/DDBJ whole genome shotgun (WGS) entry which is preliminary data.</text>
</comment>
<evidence type="ECO:0000256" key="2">
    <source>
        <dbReference type="ARBA" id="ARBA00022803"/>
    </source>
</evidence>
<evidence type="ECO:0000313" key="5">
    <source>
        <dbReference type="Proteomes" id="UP001652542"/>
    </source>
</evidence>
<protein>
    <submittedName>
        <fullName evidence="4">Tetratricopeptide repeat protein</fullName>
    </submittedName>
</protein>
<keyword evidence="2" id="KW-0802">TPR repeat</keyword>
<feature type="signal peptide" evidence="3">
    <location>
        <begin position="1"/>
        <end position="23"/>
    </location>
</feature>
<gene>
    <name evidence="4" type="ORF">OEW28_01570</name>
</gene>
<dbReference type="Pfam" id="PF13432">
    <property type="entry name" value="TPR_16"/>
    <property type="match status" value="2"/>
</dbReference>
<dbReference type="EMBL" id="JAOWKY010000001">
    <property type="protein sequence ID" value="MCV2867315.1"/>
    <property type="molecule type" value="Genomic_DNA"/>
</dbReference>
<dbReference type="PROSITE" id="PS51257">
    <property type="entry name" value="PROKAR_LIPOPROTEIN"/>
    <property type="match status" value="1"/>
</dbReference>
<organism evidence="4 5">
    <name type="scientific">Albidovulum marisflavi</name>
    <dbReference type="NCBI Taxonomy" id="2984159"/>
    <lineage>
        <taxon>Bacteria</taxon>
        <taxon>Pseudomonadati</taxon>
        <taxon>Pseudomonadota</taxon>
        <taxon>Alphaproteobacteria</taxon>
        <taxon>Rhodobacterales</taxon>
        <taxon>Paracoccaceae</taxon>
        <taxon>Albidovulum</taxon>
    </lineage>
</organism>
<name>A0ABT2Z852_9RHOB</name>
<dbReference type="SMART" id="SM00028">
    <property type="entry name" value="TPR"/>
    <property type="match status" value="4"/>
</dbReference>
<dbReference type="Gene3D" id="1.25.40.10">
    <property type="entry name" value="Tetratricopeptide repeat domain"/>
    <property type="match status" value="4"/>
</dbReference>
<dbReference type="Proteomes" id="UP001652542">
    <property type="component" value="Unassembled WGS sequence"/>
</dbReference>
<dbReference type="PANTHER" id="PTHR45586:SF1">
    <property type="entry name" value="LIPOPOLYSACCHARIDE ASSEMBLY PROTEIN B"/>
    <property type="match status" value="1"/>
</dbReference>
<dbReference type="SUPFAM" id="SSF48452">
    <property type="entry name" value="TPR-like"/>
    <property type="match status" value="4"/>
</dbReference>
<accession>A0ABT2Z852</accession>
<dbReference type="InterPro" id="IPR011990">
    <property type="entry name" value="TPR-like_helical_dom_sf"/>
</dbReference>
<keyword evidence="5" id="KW-1185">Reference proteome</keyword>
<dbReference type="PANTHER" id="PTHR45586">
    <property type="entry name" value="TPR REPEAT-CONTAINING PROTEIN PA4667"/>
    <property type="match status" value="1"/>
</dbReference>